<sequence length="190" mass="20273">MCDRGHRPLFCCETVIVLDESRRPLHLPDSGSMHLYLNNLKEEDSMLKKFGLAIMVAGLTATGAMAQEATQFGDKLGFMPVSNTNRPLIGGTGDVQATLDGSTLTITGEYSGLRGDATTLSIHSAPPGQAGPEIASIDIAGGTEGEFSGTLELDSEQLELLQSDNLYVVVRTSRNDNGELRAWLMSQAGE</sequence>
<evidence type="ECO:0000313" key="3">
    <source>
        <dbReference type="Proteomes" id="UP000253759"/>
    </source>
</evidence>
<keyword evidence="3" id="KW-1185">Reference proteome</keyword>
<organism evidence="2 3">
    <name type="scientific">Pelagibacterium lacus</name>
    <dbReference type="NCBI Taxonomy" id="2282655"/>
    <lineage>
        <taxon>Bacteria</taxon>
        <taxon>Pseudomonadati</taxon>
        <taxon>Pseudomonadota</taxon>
        <taxon>Alphaproteobacteria</taxon>
        <taxon>Hyphomicrobiales</taxon>
        <taxon>Devosiaceae</taxon>
        <taxon>Pelagibacterium</taxon>
    </lineage>
</organism>
<dbReference type="EMBL" id="QQNH01000003">
    <property type="protein sequence ID" value="RDE09915.1"/>
    <property type="molecule type" value="Genomic_DNA"/>
</dbReference>
<comment type="caution">
    <text evidence="2">The sequence shown here is derived from an EMBL/GenBank/DDBJ whole genome shotgun (WGS) entry which is preliminary data.</text>
</comment>
<gene>
    <name evidence="2" type="ORF">DVH29_02995</name>
</gene>
<dbReference type="Proteomes" id="UP000253759">
    <property type="component" value="Unassembled WGS sequence"/>
</dbReference>
<dbReference type="Pfam" id="PF07452">
    <property type="entry name" value="CHRD"/>
    <property type="match status" value="1"/>
</dbReference>
<proteinExistence type="predicted"/>
<dbReference type="SMART" id="SM00754">
    <property type="entry name" value="CHRD"/>
    <property type="match status" value="1"/>
</dbReference>
<evidence type="ECO:0000259" key="1">
    <source>
        <dbReference type="SMART" id="SM00754"/>
    </source>
</evidence>
<evidence type="ECO:0000313" key="2">
    <source>
        <dbReference type="EMBL" id="RDE09915.1"/>
    </source>
</evidence>
<protein>
    <submittedName>
        <fullName evidence="2">CHRD domain-containing protein</fullName>
    </submittedName>
</protein>
<accession>A0A369W7U8</accession>
<feature type="domain" description="CHRD" evidence="1">
    <location>
        <begin position="70"/>
        <end position="186"/>
    </location>
</feature>
<reference evidence="3" key="1">
    <citation type="submission" date="2018-07" db="EMBL/GenBank/DDBJ databases">
        <authorList>
            <person name="Liu B.-T."/>
            <person name="Du Z."/>
        </authorList>
    </citation>
    <scope>NUCLEOTIDE SEQUENCE [LARGE SCALE GENOMIC DNA]</scope>
    <source>
        <strain evidence="3">XYN52</strain>
    </source>
</reference>
<dbReference type="InterPro" id="IPR010895">
    <property type="entry name" value="CHRD"/>
</dbReference>
<dbReference type="AlphaFoldDB" id="A0A369W7U8"/>
<name>A0A369W7U8_9HYPH</name>